<name>A0ABS5YT39_9ACTN</name>
<evidence type="ECO:0008006" key="3">
    <source>
        <dbReference type="Google" id="ProtNLM"/>
    </source>
</evidence>
<organism evidence="1 2">
    <name type="scientific">Paractinoplanes bogorensis</name>
    <dbReference type="NCBI Taxonomy" id="1610840"/>
    <lineage>
        <taxon>Bacteria</taxon>
        <taxon>Bacillati</taxon>
        <taxon>Actinomycetota</taxon>
        <taxon>Actinomycetes</taxon>
        <taxon>Micromonosporales</taxon>
        <taxon>Micromonosporaceae</taxon>
        <taxon>Paractinoplanes</taxon>
    </lineage>
</organism>
<proteinExistence type="predicted"/>
<protein>
    <recommendedName>
        <fullName evidence="3">TetR family transcriptional regulator</fullName>
    </recommendedName>
</protein>
<comment type="caution">
    <text evidence="1">The sequence shown here is derived from an EMBL/GenBank/DDBJ whole genome shotgun (WGS) entry which is preliminary data.</text>
</comment>
<reference evidence="1 2" key="1">
    <citation type="submission" date="2021-06" db="EMBL/GenBank/DDBJ databases">
        <title>Actinoplanes lichenicola sp. nov., and Actinoplanes ovalisporus sp. nov., isolated from lichen in Thailand.</title>
        <authorList>
            <person name="Saeng-In P."/>
            <person name="Kanchanasin P."/>
            <person name="Yuki M."/>
            <person name="Kudo T."/>
            <person name="Ohkuma M."/>
            <person name="Phongsopitanun W."/>
            <person name="Tanasupawat S."/>
        </authorList>
    </citation>
    <scope>NUCLEOTIDE SEQUENCE [LARGE SCALE GENOMIC DNA]</scope>
    <source>
        <strain evidence="1 2">NBRC 110975</strain>
    </source>
</reference>
<accession>A0ABS5YT39</accession>
<keyword evidence="2" id="KW-1185">Reference proteome</keyword>
<evidence type="ECO:0000313" key="1">
    <source>
        <dbReference type="EMBL" id="MBU2666613.1"/>
    </source>
</evidence>
<sequence>MPSRAVLAANRTLAGDPVIQEIVLGELATPRQRALDISGLAGRERAVLASVLTSWLLFVRTMVIDWLADGALTRDELTKISLGAIRGALRTQPGSPV</sequence>
<gene>
    <name evidence="1" type="ORF">KOI35_24190</name>
</gene>
<dbReference type="EMBL" id="JAHKKG010000007">
    <property type="protein sequence ID" value="MBU2666613.1"/>
    <property type="molecule type" value="Genomic_DNA"/>
</dbReference>
<dbReference type="Proteomes" id="UP001519654">
    <property type="component" value="Unassembled WGS sequence"/>
</dbReference>
<dbReference type="RefSeq" id="WP_215790309.1">
    <property type="nucleotide sequence ID" value="NZ_JAHKKG010000007.1"/>
</dbReference>
<evidence type="ECO:0000313" key="2">
    <source>
        <dbReference type="Proteomes" id="UP001519654"/>
    </source>
</evidence>